<gene>
    <name evidence="2" type="ORF">G4D61_08135</name>
    <name evidence="1" type="ORF">NG54_09320</name>
</gene>
<dbReference type="OrthoDB" id="5877746at2"/>
<comment type="caution">
    <text evidence="1">The sequence shown here is derived from an EMBL/GenBank/DDBJ whole genome shotgun (WGS) entry which is preliminary data.</text>
</comment>
<dbReference type="Proteomes" id="UP000030588">
    <property type="component" value="Unassembled WGS sequence"/>
</dbReference>
<dbReference type="InterPro" id="IPR047707">
    <property type="entry name" value="VdcD-like"/>
</dbReference>
<dbReference type="Proteomes" id="UP000476934">
    <property type="component" value="Unassembled WGS sequence"/>
</dbReference>
<dbReference type="Pfam" id="PF26358">
    <property type="entry name" value="EcdD_BsdD_detox"/>
    <property type="match status" value="1"/>
</dbReference>
<dbReference type="RefSeq" id="WP_025731321.1">
    <property type="nucleotide sequence ID" value="NZ_JAAIWK010000010.1"/>
</dbReference>
<reference evidence="1 3" key="1">
    <citation type="submission" date="2014-10" db="EMBL/GenBank/DDBJ databases">
        <title>Draft genome of phytase producing Bacillus ginsengihumi strain M2.11.</title>
        <authorList>
            <person name="Toymentseva A."/>
            <person name="Boulygina E.A."/>
            <person name="Kazakov S.V."/>
            <person name="Kayumov I."/>
            <person name="Suleimanova A.D."/>
            <person name="Mardanova A.M."/>
            <person name="Maria S.N."/>
            <person name="Sergey M.Y."/>
            <person name="Sharipova M.R."/>
        </authorList>
    </citation>
    <scope>NUCLEOTIDE SEQUENCE [LARGE SCALE GENOMIC DNA]</scope>
    <source>
        <strain evidence="1 3">M2.11</strain>
    </source>
</reference>
<reference evidence="2" key="2">
    <citation type="submission" date="2020-02" db="EMBL/GenBank/DDBJ databases">
        <authorList>
            <person name="Feng H."/>
        </authorList>
    </citation>
    <scope>NUCLEOTIDE SEQUENCE [LARGE SCALE GENOMIC DNA]</scope>
    <source>
        <strain evidence="2">Gsoil 114</strain>
    </source>
</reference>
<reference evidence="2 4" key="3">
    <citation type="submission" date="2020-03" db="EMBL/GenBank/DDBJ databases">
        <title>Bacillus aquiflavi sp. nov., isolated from yellow water of strong flavor Chinese baijiu in Yibin region of China.</title>
        <authorList>
            <person name="Xie J."/>
        </authorList>
    </citation>
    <scope>NUCLEOTIDE SEQUENCE [LARGE SCALE GENOMIC DNA]</scope>
    <source>
        <strain evidence="2 4">Gsoil 114</strain>
    </source>
</reference>
<organism evidence="1 3">
    <name type="scientific">Heyndrickxia ginsengihumi</name>
    <dbReference type="NCBI Taxonomy" id="363870"/>
    <lineage>
        <taxon>Bacteria</taxon>
        <taxon>Bacillati</taxon>
        <taxon>Bacillota</taxon>
        <taxon>Bacilli</taxon>
        <taxon>Bacillales</taxon>
        <taxon>Bacillaceae</taxon>
        <taxon>Heyndrickxia</taxon>
    </lineage>
</organism>
<sequence length="76" mass="8683">MHTCPRCESKRAEVVSKSPVEGAWEVYLCPDCIFTWRSSEPENITSPEKYNKAFKVKLEDIPLAAHVPPIPERIVK</sequence>
<accession>A0A0A6XZD2</accession>
<keyword evidence="4" id="KW-1185">Reference proteome</keyword>
<evidence type="ECO:0000313" key="1">
    <source>
        <dbReference type="EMBL" id="KHD85467.1"/>
    </source>
</evidence>
<evidence type="ECO:0000313" key="3">
    <source>
        <dbReference type="Proteomes" id="UP000030588"/>
    </source>
</evidence>
<dbReference type="AlphaFoldDB" id="A0A0A6XZD2"/>
<dbReference type="EMBL" id="JRUN01000023">
    <property type="protein sequence ID" value="KHD85467.1"/>
    <property type="molecule type" value="Genomic_DNA"/>
</dbReference>
<name>A0A0A6XZD2_9BACI</name>
<evidence type="ECO:0000313" key="4">
    <source>
        <dbReference type="Proteomes" id="UP000476934"/>
    </source>
</evidence>
<evidence type="ECO:0000313" key="2">
    <source>
        <dbReference type="EMBL" id="NEY19936.1"/>
    </source>
</evidence>
<dbReference type="EMBL" id="JAAIWK010000010">
    <property type="protein sequence ID" value="NEY19936.1"/>
    <property type="molecule type" value="Genomic_DNA"/>
</dbReference>
<dbReference type="SUPFAM" id="SSF57783">
    <property type="entry name" value="Zinc beta-ribbon"/>
    <property type="match status" value="1"/>
</dbReference>
<proteinExistence type="predicted"/>
<protein>
    <submittedName>
        <fullName evidence="1">Phenolic acid decarboxylase</fullName>
    </submittedName>
</protein>
<dbReference type="NCBIfam" id="NF041205">
    <property type="entry name" value="VdcD"/>
    <property type="match status" value="1"/>
</dbReference>
<dbReference type="STRING" id="363870.NG54_09320"/>